<keyword evidence="1" id="KW-0472">Membrane</keyword>
<proteinExistence type="predicted"/>
<evidence type="ECO:0000256" key="1">
    <source>
        <dbReference type="SAM" id="Phobius"/>
    </source>
</evidence>
<name>A0ABU1S572_9FLAO</name>
<comment type="caution">
    <text evidence="2">The sequence shown here is derived from an EMBL/GenBank/DDBJ whole genome shotgun (WGS) entry which is preliminary data.</text>
</comment>
<organism evidence="2 3">
    <name type="scientific">Flavobacterium granuli</name>
    <dbReference type="NCBI Taxonomy" id="280093"/>
    <lineage>
        <taxon>Bacteria</taxon>
        <taxon>Pseudomonadati</taxon>
        <taxon>Bacteroidota</taxon>
        <taxon>Flavobacteriia</taxon>
        <taxon>Flavobacteriales</taxon>
        <taxon>Flavobacteriaceae</taxon>
        <taxon>Flavobacterium</taxon>
    </lineage>
</organism>
<protein>
    <recommendedName>
        <fullName evidence="4">PEP-CTERM protein-sorting domain-containing protein</fullName>
    </recommendedName>
</protein>
<feature type="transmembrane region" description="Helical" evidence="1">
    <location>
        <begin position="30"/>
        <end position="47"/>
    </location>
</feature>
<evidence type="ECO:0000313" key="3">
    <source>
        <dbReference type="Proteomes" id="UP001261871"/>
    </source>
</evidence>
<evidence type="ECO:0000313" key="2">
    <source>
        <dbReference type="EMBL" id="MDR6846189.1"/>
    </source>
</evidence>
<keyword evidence="3" id="KW-1185">Reference proteome</keyword>
<dbReference type="EMBL" id="JAVDTX010000006">
    <property type="protein sequence ID" value="MDR6846189.1"/>
    <property type="molecule type" value="Genomic_DNA"/>
</dbReference>
<dbReference type="Proteomes" id="UP001261871">
    <property type="component" value="Unassembled WGS sequence"/>
</dbReference>
<accession>A0ABU1S572</accession>
<reference evidence="2 3" key="1">
    <citation type="submission" date="2023-07" db="EMBL/GenBank/DDBJ databases">
        <title>Sorghum-associated microbial communities from plants grown in Nebraska, USA.</title>
        <authorList>
            <person name="Schachtman D."/>
        </authorList>
    </citation>
    <scope>NUCLEOTIDE SEQUENCE [LARGE SCALE GENOMIC DNA]</scope>
    <source>
        <strain evidence="2 3">BE124</strain>
    </source>
</reference>
<feature type="transmembrane region" description="Helical" evidence="1">
    <location>
        <begin position="7"/>
        <end position="24"/>
    </location>
</feature>
<evidence type="ECO:0008006" key="4">
    <source>
        <dbReference type="Google" id="ProtNLM"/>
    </source>
</evidence>
<gene>
    <name evidence="2" type="ORF">J2W95_002900</name>
</gene>
<keyword evidence="1" id="KW-0812">Transmembrane</keyword>
<sequence length="53" mass="6386">MKKYNPIYFYFVSIIAFVLANIFREKSIPLYYFLMIIGVVFFVLGIIKRTQKK</sequence>
<keyword evidence="1" id="KW-1133">Transmembrane helix</keyword>